<proteinExistence type="predicted"/>
<feature type="non-terminal residue" evidence="2">
    <location>
        <position position="1"/>
    </location>
</feature>
<evidence type="ECO:0008006" key="4">
    <source>
        <dbReference type="Google" id="ProtNLM"/>
    </source>
</evidence>
<accession>A0ABQ6MTA0</accession>
<gene>
    <name evidence="2" type="ORF">TeGR_g14132</name>
</gene>
<reference evidence="2 3" key="1">
    <citation type="journal article" date="2023" name="Commun. Biol.">
        <title>Genome analysis of Parmales, the sister group of diatoms, reveals the evolutionary specialization of diatoms from phago-mixotrophs to photoautotrophs.</title>
        <authorList>
            <person name="Ban H."/>
            <person name="Sato S."/>
            <person name="Yoshikawa S."/>
            <person name="Yamada K."/>
            <person name="Nakamura Y."/>
            <person name="Ichinomiya M."/>
            <person name="Sato N."/>
            <person name="Blanc-Mathieu R."/>
            <person name="Endo H."/>
            <person name="Kuwata A."/>
            <person name="Ogata H."/>
        </authorList>
    </citation>
    <scope>NUCLEOTIDE SEQUENCE [LARGE SCALE GENOMIC DNA]</scope>
</reference>
<sequence>TNNRPVNSNKQHKVFTGSESGSVAQKVCWGKK</sequence>
<protein>
    <recommendedName>
        <fullName evidence="4">Ribosomal protein L32</fullName>
    </recommendedName>
</protein>
<comment type="caution">
    <text evidence="2">The sequence shown here is derived from an EMBL/GenBank/DDBJ whole genome shotgun (WGS) entry which is preliminary data.</text>
</comment>
<dbReference type="Proteomes" id="UP001165060">
    <property type="component" value="Unassembled WGS sequence"/>
</dbReference>
<feature type="region of interest" description="Disordered" evidence="1">
    <location>
        <begin position="1"/>
        <end position="32"/>
    </location>
</feature>
<evidence type="ECO:0000313" key="3">
    <source>
        <dbReference type="Proteomes" id="UP001165060"/>
    </source>
</evidence>
<evidence type="ECO:0000256" key="1">
    <source>
        <dbReference type="SAM" id="MobiDB-lite"/>
    </source>
</evidence>
<evidence type="ECO:0000313" key="2">
    <source>
        <dbReference type="EMBL" id="GMI31835.1"/>
    </source>
</evidence>
<dbReference type="EMBL" id="BRYB01001715">
    <property type="protein sequence ID" value="GMI31835.1"/>
    <property type="molecule type" value="Genomic_DNA"/>
</dbReference>
<keyword evidence="3" id="KW-1185">Reference proteome</keyword>
<organism evidence="2 3">
    <name type="scientific">Tetraparma gracilis</name>
    <dbReference type="NCBI Taxonomy" id="2962635"/>
    <lineage>
        <taxon>Eukaryota</taxon>
        <taxon>Sar</taxon>
        <taxon>Stramenopiles</taxon>
        <taxon>Ochrophyta</taxon>
        <taxon>Bolidophyceae</taxon>
        <taxon>Parmales</taxon>
        <taxon>Triparmaceae</taxon>
        <taxon>Tetraparma</taxon>
    </lineage>
</organism>
<name>A0ABQ6MTA0_9STRA</name>